<evidence type="ECO:0000256" key="1">
    <source>
        <dbReference type="ARBA" id="ARBA00022737"/>
    </source>
</evidence>
<accession>A0A0D2VW11</accession>
<dbReference type="RefSeq" id="XP_004345698.2">
    <property type="nucleotide sequence ID" value="XM_004345648.2"/>
</dbReference>
<dbReference type="PANTHER" id="PTHR22895:SF0">
    <property type="entry name" value="ARMADILLO REPEAT-CONTAINING PROTEIN 6"/>
    <property type="match status" value="1"/>
</dbReference>
<dbReference type="EMBL" id="KE346369">
    <property type="protein sequence ID" value="KJE95682.1"/>
    <property type="molecule type" value="Genomic_DNA"/>
</dbReference>
<sequence>MPVLKASQEMFDELVRENMDEFEMSREEAVTDALAQLVSQGIRDHSNLLTASPQEHAIGRAVSVLAAVLAAAEYDYHSSNGSSSNGAALNLDKLQPALEQLHDALVLATANDLLDSQQGMLVSYTVSTAPTLVKVLTKLQAVRDLAPNGLACWALALQSLVRALAYMPTRREQIDYRAAELLVKLVEDGRTLLLQSSTEVGQHAALSSLLPSLRDAMNALVVSCMNNEELRVRYMLEFQLAGCLVGTLRAGRDALVAFADNAELGIDIALFLLAVCSGIVCLSSDDDERGDISRAHDNCRDLVEAGALEALMAVAVAAAKHQAASDARLQALRAEIAGTLARLAVKNEFCEQLMDGNVAGLLEDTLAADAQANTSVARSIAVLGKALAGNDKCKAALGKSATFIPLLIECMNRHPLVPAVQDAISASLAALALRSPENSERICRGIGGDLRSREANGSANHDDSATAFPGISALLTAITLHPKAARVQRSVAQAIRNLVSRSPELRKPFLDNGAEELLRQARLVSLECDDAAKAALRDLGCDVDFKEPFKGVKGGLANDEFSAPSGPMSSPFGDSGLSTVTSLSDIVRNTL</sequence>
<dbReference type="Gene3D" id="1.25.10.10">
    <property type="entry name" value="Leucine-rich Repeat Variant"/>
    <property type="match status" value="1"/>
</dbReference>
<dbReference type="Proteomes" id="UP000008743">
    <property type="component" value="Unassembled WGS sequence"/>
</dbReference>
<dbReference type="eggNOG" id="KOG4199">
    <property type="taxonomic scope" value="Eukaryota"/>
</dbReference>
<dbReference type="AlphaFoldDB" id="A0A0D2VW11"/>
<keyword evidence="3" id="KW-1185">Reference proteome</keyword>
<reference evidence="3" key="1">
    <citation type="submission" date="2011-02" db="EMBL/GenBank/DDBJ databases">
        <title>The Genome Sequence of Capsaspora owczarzaki ATCC 30864.</title>
        <authorList>
            <person name="Russ C."/>
            <person name="Cuomo C."/>
            <person name="Burger G."/>
            <person name="Gray M.W."/>
            <person name="Holland P.W.H."/>
            <person name="King N."/>
            <person name="Lang F.B.F."/>
            <person name="Roger A.J."/>
            <person name="Ruiz-Trillo I."/>
            <person name="Young S.K."/>
            <person name="Zeng Q."/>
            <person name="Gargeya S."/>
            <person name="Alvarado L."/>
            <person name="Berlin A."/>
            <person name="Chapman S.B."/>
            <person name="Chen Z."/>
            <person name="Freedman E."/>
            <person name="Gellesch M."/>
            <person name="Goldberg J."/>
            <person name="Griggs A."/>
            <person name="Gujja S."/>
            <person name="Heilman E."/>
            <person name="Heiman D."/>
            <person name="Howarth C."/>
            <person name="Mehta T."/>
            <person name="Neiman D."/>
            <person name="Pearson M."/>
            <person name="Roberts A."/>
            <person name="Saif S."/>
            <person name="Shea T."/>
            <person name="Shenoy N."/>
            <person name="Sisk P."/>
            <person name="Stolte C."/>
            <person name="Sykes S."/>
            <person name="White J."/>
            <person name="Yandava C."/>
            <person name="Haas B."/>
            <person name="Nusbaum C."/>
            <person name="Birren B."/>
        </authorList>
    </citation>
    <scope>NUCLEOTIDE SEQUENCE</scope>
    <source>
        <strain evidence="3">ATCC 30864</strain>
    </source>
</reference>
<dbReference type="InterPro" id="IPR016024">
    <property type="entry name" value="ARM-type_fold"/>
</dbReference>
<dbReference type="OrthoDB" id="449062at2759"/>
<name>A0A0D2VW11_CAPO3</name>
<keyword evidence="1" id="KW-0677">Repeat</keyword>
<protein>
    <submittedName>
        <fullName evidence="2">Armc6 protein</fullName>
    </submittedName>
</protein>
<evidence type="ECO:0000313" key="2">
    <source>
        <dbReference type="EMBL" id="KJE95682.1"/>
    </source>
</evidence>
<gene>
    <name evidence="2" type="ORF">CAOG_006108</name>
</gene>
<organism evidence="2 3">
    <name type="scientific">Capsaspora owczarzaki (strain ATCC 30864)</name>
    <dbReference type="NCBI Taxonomy" id="595528"/>
    <lineage>
        <taxon>Eukaryota</taxon>
        <taxon>Filasterea</taxon>
        <taxon>Capsaspora</taxon>
    </lineage>
</organism>
<dbReference type="SUPFAM" id="SSF48371">
    <property type="entry name" value="ARM repeat"/>
    <property type="match status" value="1"/>
</dbReference>
<dbReference type="InParanoid" id="A0A0D2VW11"/>
<dbReference type="PhylomeDB" id="A0A0D2VW11"/>
<dbReference type="InterPro" id="IPR011989">
    <property type="entry name" value="ARM-like"/>
</dbReference>
<evidence type="ECO:0000313" key="3">
    <source>
        <dbReference type="Proteomes" id="UP000008743"/>
    </source>
</evidence>
<proteinExistence type="predicted"/>
<dbReference type="PANTHER" id="PTHR22895">
    <property type="entry name" value="ARMADILLO REPEAT-CONTAINING PROTEIN 6"/>
    <property type="match status" value="1"/>
</dbReference>
<dbReference type="STRING" id="595528.A0A0D2VW11"/>